<dbReference type="Pfam" id="PF08282">
    <property type="entry name" value="Hydrolase_3"/>
    <property type="match status" value="1"/>
</dbReference>
<dbReference type="InterPro" id="IPR006379">
    <property type="entry name" value="HAD-SF_hydro_IIB"/>
</dbReference>
<organism evidence="1 2">
    <name type="scientific">Paramicrobacterium chengjingii</name>
    <dbReference type="NCBI Taxonomy" id="2769067"/>
    <lineage>
        <taxon>Bacteria</taxon>
        <taxon>Bacillati</taxon>
        <taxon>Actinomycetota</taxon>
        <taxon>Actinomycetes</taxon>
        <taxon>Micrococcales</taxon>
        <taxon>Microbacteriaceae</taxon>
        <taxon>Paramicrobacterium</taxon>
    </lineage>
</organism>
<dbReference type="InterPro" id="IPR036412">
    <property type="entry name" value="HAD-like_sf"/>
</dbReference>
<dbReference type="SFLD" id="SFLDS00003">
    <property type="entry name" value="Haloacid_Dehalogenase"/>
    <property type="match status" value="1"/>
</dbReference>
<sequence length="263" mass="28834">MTATPKLIALDIDGTVLHEDGEVSAAVRDAVATASADGHEVMLATGRSWESTKPVLEQLGLVSDYAVCANGAVIMKRVGEDYVRHHVETFDPTEVLRLIHNHLDDGRYLIEYPDGNRRYTEGMTDWNLDRAEKVEFEKLLENPVSRVVVVSPGHDEQQFLQAVEDMGLHKVTYAIGWTAWLDIAPFGVNKSTALEHVRSWLGVERECIIAVGDGRNDIEMLRWASQSGRGVAMGQAPAEVKDAANFITSGVESDGLVPVLASL</sequence>
<evidence type="ECO:0000313" key="1">
    <source>
        <dbReference type="EMBL" id="QPZ38969.1"/>
    </source>
</evidence>
<gene>
    <name evidence="1" type="ORF">HCR76_02380</name>
</gene>
<keyword evidence="2" id="KW-1185">Reference proteome</keyword>
<dbReference type="NCBIfam" id="TIGR01484">
    <property type="entry name" value="HAD-SF-IIB"/>
    <property type="match status" value="1"/>
</dbReference>
<evidence type="ECO:0000313" key="2">
    <source>
        <dbReference type="Proteomes" id="UP000662814"/>
    </source>
</evidence>
<dbReference type="RefSeq" id="WP_166985024.1">
    <property type="nucleotide sequence ID" value="NZ_CP061169.1"/>
</dbReference>
<dbReference type="InterPro" id="IPR000150">
    <property type="entry name" value="Cof"/>
</dbReference>
<dbReference type="SFLD" id="SFLDG01140">
    <property type="entry name" value="C2.B:_Phosphomannomutase_and_P"/>
    <property type="match status" value="1"/>
</dbReference>
<dbReference type="SUPFAM" id="SSF56784">
    <property type="entry name" value="HAD-like"/>
    <property type="match status" value="1"/>
</dbReference>
<accession>A0ABX6YJJ1</accession>
<dbReference type="Proteomes" id="UP000662814">
    <property type="component" value="Chromosome"/>
</dbReference>
<reference evidence="1 2" key="1">
    <citation type="submission" date="2020-12" db="EMBL/GenBank/DDBJ databases">
        <title>Microbacterium sp. HY060.</title>
        <authorList>
            <person name="Zhou J."/>
        </authorList>
    </citation>
    <scope>NUCLEOTIDE SEQUENCE [LARGE SCALE GENOMIC DNA]</scope>
    <source>
        <strain evidence="1 2">HY60</strain>
    </source>
</reference>
<name>A0ABX6YJJ1_9MICO</name>
<proteinExistence type="predicted"/>
<dbReference type="NCBIfam" id="TIGR00099">
    <property type="entry name" value="Cof-subfamily"/>
    <property type="match status" value="1"/>
</dbReference>
<protein>
    <submittedName>
        <fullName evidence="1">HAD family phosphatase</fullName>
    </submittedName>
</protein>
<dbReference type="EMBL" id="CP061169">
    <property type="protein sequence ID" value="QPZ38969.1"/>
    <property type="molecule type" value="Genomic_DNA"/>
</dbReference>
<dbReference type="Gene3D" id="3.40.50.1000">
    <property type="entry name" value="HAD superfamily/HAD-like"/>
    <property type="match status" value="1"/>
</dbReference>
<dbReference type="PANTHER" id="PTHR10000:SF8">
    <property type="entry name" value="HAD SUPERFAMILY HYDROLASE-LIKE, TYPE 3"/>
    <property type="match status" value="1"/>
</dbReference>
<dbReference type="PANTHER" id="PTHR10000">
    <property type="entry name" value="PHOSPHOSERINE PHOSPHATASE"/>
    <property type="match status" value="1"/>
</dbReference>
<dbReference type="Gene3D" id="3.30.1240.10">
    <property type="match status" value="1"/>
</dbReference>
<dbReference type="InterPro" id="IPR023214">
    <property type="entry name" value="HAD_sf"/>
</dbReference>